<evidence type="ECO:0000256" key="8">
    <source>
        <dbReference type="SAM" id="Coils"/>
    </source>
</evidence>
<evidence type="ECO:0000313" key="12">
    <source>
        <dbReference type="Proteomes" id="UP000324241"/>
    </source>
</evidence>
<dbReference type="InterPro" id="IPR024943">
    <property type="entry name" value="Enhancer_polycomb"/>
</dbReference>
<dbReference type="Pfam" id="PF10513">
    <property type="entry name" value="EPL1"/>
    <property type="match status" value="1"/>
</dbReference>
<evidence type="ECO:0000256" key="3">
    <source>
        <dbReference type="ARBA" id="ARBA00023015"/>
    </source>
</evidence>
<comment type="function">
    <text evidence="6">Component of the NuA4 histone acetyltransferase complex which is involved in transcriptional activation of selected genes principally by acetylation of nucleosomal histone H4 and H2A. The NuA4 complex is also involved in DNA repair. Involved in gene silencing by neighboring heterochromatin, blockage of the silencing spreading along the chromosome, and required for cell cycle progression through G2/M.</text>
</comment>
<keyword evidence="8" id="KW-0175">Coiled coil</keyword>
<dbReference type="RefSeq" id="XP_033422612.1">
    <property type="nucleotide sequence ID" value="XM_033574594.1"/>
</dbReference>
<sequence>MGDITTSTQPPAFGIQDFSRQYPPPTHQFPSKTYVYAVSHDQIYPTILISGTLRPWLLSNTRPKARMTRYGGMGRTRPKKLTSKASIPIVREQDIDIIEDEVHNALQQIETGVEKAEESEFHLQVAISATARGKVNDAHIPTPETVLSNLRYDELYPPIFSQPATYIRFSSTVEDCCRCSYNMTDEDDVFLKIFNQKRDAAGRCSEDQFEEVMNFFEETAQAKQPFAAVDNPPVLSFSDLQESMDAAVEDSVRRFAKDMYEHWKSRRMSAGNRSLVSNLKFETGQDTDDSDPYVCFRRREVRQIRKTRGRDAQSADKLRRLRKELEDARQLVALVRQRELARKEMLAVERQVFLQRSEVKEMKRKLNIKDDDEDLINQKPKRKPAEVPAMQRPAAPQLRMPPKPGTQASEDLQLLEDVQAEKENEIIRDIKQNIAKHIRWNEGYLDLTKVPLSPSPERTFDAAFRPAITTQLPTPPSSDSSENMSGSAIDTLNSLSFRETMASHSMVLGEDTSKMPSFRRRVGRGGRLWIDRRNLVSRCRVEADPWKADRFKYDQEDSEDELEYEYDPYDIQLMQHRAMIVAKARDQAAAQAHAQAQAAQAQAQAQAQRRLQADQTANNPTNTGHTMGSKPGPGAVAPVSET</sequence>
<comment type="subcellular location">
    <subcellularLocation>
        <location evidence="1 7">Nucleus</location>
    </subcellularLocation>
</comment>
<feature type="region of interest" description="Disordered" evidence="9">
    <location>
        <begin position="377"/>
        <end position="407"/>
    </location>
</feature>
<keyword evidence="5 7" id="KW-0539">Nucleus</keyword>
<keyword evidence="4 7" id="KW-0804">Transcription</keyword>
<proteinExistence type="inferred from homology"/>
<feature type="coiled-coil region" evidence="8">
    <location>
        <begin position="311"/>
        <end position="351"/>
    </location>
</feature>
<dbReference type="InterPro" id="IPR019542">
    <property type="entry name" value="Enhancer_polycomb-like_N"/>
</dbReference>
<dbReference type="OrthoDB" id="435275at2759"/>
<comment type="caution">
    <text evidence="11">The sequence shown here is derived from an EMBL/GenBank/DDBJ whole genome shotgun (WGS) entry which is preliminary data.</text>
</comment>
<dbReference type="GO" id="GO:0006357">
    <property type="term" value="P:regulation of transcription by RNA polymerase II"/>
    <property type="evidence" value="ECO:0007669"/>
    <property type="project" value="InterPro"/>
</dbReference>
<name>A0A5M9MCS0_9EURO</name>
<evidence type="ECO:0000256" key="7">
    <source>
        <dbReference type="RuleBase" id="RU361124"/>
    </source>
</evidence>
<feature type="region of interest" description="Disordered" evidence="9">
    <location>
        <begin position="600"/>
        <end position="642"/>
    </location>
</feature>
<evidence type="ECO:0000256" key="4">
    <source>
        <dbReference type="ARBA" id="ARBA00023163"/>
    </source>
</evidence>
<evidence type="ECO:0000313" key="11">
    <source>
        <dbReference type="EMBL" id="KAA8643250.1"/>
    </source>
</evidence>
<evidence type="ECO:0000256" key="1">
    <source>
        <dbReference type="ARBA" id="ARBA00004123"/>
    </source>
</evidence>
<evidence type="ECO:0000256" key="9">
    <source>
        <dbReference type="SAM" id="MobiDB-lite"/>
    </source>
</evidence>
<evidence type="ECO:0000256" key="6">
    <source>
        <dbReference type="ARBA" id="ARBA00025513"/>
    </source>
</evidence>
<protein>
    <recommendedName>
        <fullName evidence="7">Enhancer of polycomb-like protein</fullName>
    </recommendedName>
</protein>
<evidence type="ECO:0000259" key="10">
    <source>
        <dbReference type="Pfam" id="PF10513"/>
    </source>
</evidence>
<evidence type="ECO:0000256" key="5">
    <source>
        <dbReference type="ARBA" id="ARBA00023242"/>
    </source>
</evidence>
<evidence type="ECO:0000256" key="2">
    <source>
        <dbReference type="ARBA" id="ARBA00008035"/>
    </source>
</evidence>
<reference evidence="11 12" key="1">
    <citation type="submission" date="2019-08" db="EMBL/GenBank/DDBJ databases">
        <title>The genome sequence of a newly discovered highly antifungal drug resistant Aspergillus species, Aspergillus tanneri NIH 1004.</title>
        <authorList>
            <person name="Mounaud S."/>
            <person name="Singh I."/>
            <person name="Joardar V."/>
            <person name="Pakala S."/>
            <person name="Pakala S."/>
            <person name="Venepally P."/>
            <person name="Chung J.K."/>
            <person name="Losada L."/>
            <person name="Nierman W.C."/>
        </authorList>
    </citation>
    <scope>NUCLEOTIDE SEQUENCE [LARGE SCALE GENOMIC DNA]</scope>
    <source>
        <strain evidence="11 12">NIH1004</strain>
    </source>
</reference>
<dbReference type="Proteomes" id="UP000324241">
    <property type="component" value="Unassembled WGS sequence"/>
</dbReference>
<dbReference type="GO" id="GO:0005634">
    <property type="term" value="C:nucleus"/>
    <property type="evidence" value="ECO:0007669"/>
    <property type="project" value="UniProtKB-SubCell"/>
</dbReference>
<dbReference type="VEuPathDB" id="FungiDB:EYZ11_008495"/>
<dbReference type="AlphaFoldDB" id="A0A5M9MCS0"/>
<dbReference type="GeneID" id="54332719"/>
<dbReference type="PANTHER" id="PTHR14898">
    <property type="entry name" value="ENHANCER OF POLYCOMB"/>
    <property type="match status" value="1"/>
</dbReference>
<feature type="domain" description="Enhancer of polycomb-like N-terminal" evidence="10">
    <location>
        <begin position="78"/>
        <end position="218"/>
    </location>
</feature>
<comment type="similarity">
    <text evidence="2 7">Belongs to the enhancer of polycomb family.</text>
</comment>
<gene>
    <name evidence="11" type="primary">EPL1</name>
    <name evidence="11" type="ORF">ATNIH1004_010017</name>
</gene>
<organism evidence="11 12">
    <name type="scientific">Aspergillus tanneri</name>
    <dbReference type="NCBI Taxonomy" id="1220188"/>
    <lineage>
        <taxon>Eukaryota</taxon>
        <taxon>Fungi</taxon>
        <taxon>Dikarya</taxon>
        <taxon>Ascomycota</taxon>
        <taxon>Pezizomycotina</taxon>
        <taxon>Eurotiomycetes</taxon>
        <taxon>Eurotiomycetidae</taxon>
        <taxon>Eurotiales</taxon>
        <taxon>Aspergillaceae</taxon>
        <taxon>Aspergillus</taxon>
        <taxon>Aspergillus subgen. Circumdati</taxon>
    </lineage>
</organism>
<dbReference type="GO" id="GO:0035267">
    <property type="term" value="C:NuA4 histone acetyltransferase complex"/>
    <property type="evidence" value="ECO:0007669"/>
    <property type="project" value="InterPro"/>
</dbReference>
<dbReference type="EMBL" id="QUQM01000005">
    <property type="protein sequence ID" value="KAA8643250.1"/>
    <property type="molecule type" value="Genomic_DNA"/>
</dbReference>
<feature type="compositionally biased region" description="Low complexity" evidence="9">
    <location>
        <begin position="600"/>
        <end position="617"/>
    </location>
</feature>
<keyword evidence="3 7" id="KW-0805">Transcription regulation</keyword>
<accession>A0A5M9MCS0</accession>